<gene>
    <name evidence="6" type="ORF">SAMN04489765_1201</name>
</gene>
<dbReference type="AlphaFoldDB" id="A0A1H1CH31"/>
<feature type="transmembrane region" description="Helical" evidence="5">
    <location>
        <begin position="99"/>
        <end position="118"/>
    </location>
</feature>
<keyword evidence="3 5" id="KW-1133">Transmembrane helix</keyword>
<dbReference type="InterPro" id="IPR032808">
    <property type="entry name" value="DoxX"/>
</dbReference>
<protein>
    <submittedName>
        <fullName evidence="6">DoxX-like family protein</fullName>
    </submittedName>
</protein>
<dbReference type="OrthoDB" id="4377071at2"/>
<dbReference type="GO" id="GO:0016020">
    <property type="term" value="C:membrane"/>
    <property type="evidence" value="ECO:0007669"/>
    <property type="project" value="UniProtKB-SubCell"/>
</dbReference>
<evidence type="ECO:0000256" key="1">
    <source>
        <dbReference type="ARBA" id="ARBA00004141"/>
    </source>
</evidence>
<sequence length="128" mass="13425">MPSVNDLLRDPRLYQAAAAGQATDGALCIQPVPYIARCLDDVGWPDGGRWFFPVVKGASALGLAAAPRWPGLARLTAIMLTLYFAVAVGLHVRARDLRLNFAAASSLLLFYGALAATGPRVSSPAASS</sequence>
<evidence type="ECO:0000256" key="2">
    <source>
        <dbReference type="ARBA" id="ARBA00022692"/>
    </source>
</evidence>
<dbReference type="EMBL" id="FNLF01000002">
    <property type="protein sequence ID" value="SDQ63419.1"/>
    <property type="molecule type" value="Genomic_DNA"/>
</dbReference>
<dbReference type="RefSeq" id="WP_068533019.1">
    <property type="nucleotide sequence ID" value="NZ_AP025457.1"/>
</dbReference>
<evidence type="ECO:0000313" key="6">
    <source>
        <dbReference type="EMBL" id="SDQ63419.1"/>
    </source>
</evidence>
<dbReference type="Proteomes" id="UP000183053">
    <property type="component" value="Unassembled WGS sequence"/>
</dbReference>
<accession>A0A1H1CH31</accession>
<proteinExistence type="predicted"/>
<organism evidence="6 7">
    <name type="scientific">Tsukamurella pulmonis</name>
    <dbReference type="NCBI Taxonomy" id="47312"/>
    <lineage>
        <taxon>Bacteria</taxon>
        <taxon>Bacillati</taxon>
        <taxon>Actinomycetota</taxon>
        <taxon>Actinomycetes</taxon>
        <taxon>Mycobacteriales</taxon>
        <taxon>Tsukamurellaceae</taxon>
        <taxon>Tsukamurella</taxon>
    </lineage>
</organism>
<feature type="transmembrane region" description="Helical" evidence="5">
    <location>
        <begin position="71"/>
        <end position="92"/>
    </location>
</feature>
<evidence type="ECO:0000256" key="3">
    <source>
        <dbReference type="ARBA" id="ARBA00022989"/>
    </source>
</evidence>
<name>A0A1H1CH31_9ACTN</name>
<evidence type="ECO:0000256" key="5">
    <source>
        <dbReference type="SAM" id="Phobius"/>
    </source>
</evidence>
<dbReference type="STRING" id="47312.SAMN04489765_1201"/>
<reference evidence="7" key="1">
    <citation type="submission" date="2016-10" db="EMBL/GenBank/DDBJ databases">
        <authorList>
            <person name="Varghese N."/>
            <person name="Submissions S."/>
        </authorList>
    </citation>
    <scope>NUCLEOTIDE SEQUENCE [LARGE SCALE GENOMIC DNA]</scope>
    <source>
        <strain evidence="7">DSM 44142</strain>
    </source>
</reference>
<comment type="subcellular location">
    <subcellularLocation>
        <location evidence="1">Membrane</location>
        <topology evidence="1">Multi-pass membrane protein</topology>
    </subcellularLocation>
</comment>
<evidence type="ECO:0000256" key="4">
    <source>
        <dbReference type="ARBA" id="ARBA00023136"/>
    </source>
</evidence>
<evidence type="ECO:0000313" key="7">
    <source>
        <dbReference type="Proteomes" id="UP000183053"/>
    </source>
</evidence>
<keyword evidence="4 5" id="KW-0472">Membrane</keyword>
<keyword evidence="2 5" id="KW-0812">Transmembrane</keyword>
<keyword evidence="7" id="KW-1185">Reference proteome</keyword>
<dbReference type="Pfam" id="PF13564">
    <property type="entry name" value="DoxX_2"/>
    <property type="match status" value="1"/>
</dbReference>